<feature type="compositionally biased region" description="Basic residues" evidence="15">
    <location>
        <begin position="420"/>
        <end position="429"/>
    </location>
</feature>
<dbReference type="InterPro" id="IPR036388">
    <property type="entry name" value="WH-like_DNA-bd_sf"/>
</dbReference>
<keyword evidence="8 17" id="KW-0418">Kinase</keyword>
<proteinExistence type="inferred from homology"/>
<dbReference type="CDD" id="cd05144">
    <property type="entry name" value="RIO2_C"/>
    <property type="match status" value="1"/>
</dbReference>
<evidence type="ECO:0000256" key="10">
    <source>
        <dbReference type="ARBA" id="ARBA00022842"/>
    </source>
</evidence>
<dbReference type="InterPro" id="IPR030484">
    <property type="entry name" value="Rio2"/>
</dbReference>
<dbReference type="FunFam" id="1.10.10.10:FF:000053">
    <property type="entry name" value="Serine/threonine-protein kinase RIO2"/>
    <property type="match status" value="1"/>
</dbReference>
<dbReference type="RefSeq" id="XP_001804216.1">
    <property type="nucleotide sequence ID" value="XM_001804164.1"/>
</dbReference>
<dbReference type="AlphaFoldDB" id="A0A7U2I0D6"/>
<gene>
    <name evidence="17" type="ORF">JI435_140170</name>
</gene>
<evidence type="ECO:0000259" key="16">
    <source>
        <dbReference type="SMART" id="SM00090"/>
    </source>
</evidence>
<keyword evidence="9" id="KW-0067">ATP-binding</keyword>
<comment type="similarity">
    <text evidence="2">Belongs to the protein kinase superfamily. RIO-type Ser/Thr kinase family.</text>
</comment>
<dbReference type="InterPro" id="IPR036390">
    <property type="entry name" value="WH_DNA-bd_sf"/>
</dbReference>
<keyword evidence="6" id="KW-0479">Metal-binding</keyword>
<dbReference type="EC" id="2.7.11.1" evidence="3"/>
<evidence type="ECO:0000256" key="2">
    <source>
        <dbReference type="ARBA" id="ARBA00009196"/>
    </source>
</evidence>
<evidence type="ECO:0000256" key="12">
    <source>
        <dbReference type="ARBA" id="ARBA00048679"/>
    </source>
</evidence>
<evidence type="ECO:0000256" key="3">
    <source>
        <dbReference type="ARBA" id="ARBA00012513"/>
    </source>
</evidence>
<dbReference type="KEGG" id="pno:SNOG_14017"/>
<dbReference type="Gene3D" id="1.10.10.10">
    <property type="entry name" value="Winged helix-like DNA-binding domain superfamily/Winged helix DNA-binding domain"/>
    <property type="match status" value="1"/>
</dbReference>
<evidence type="ECO:0000256" key="6">
    <source>
        <dbReference type="ARBA" id="ARBA00022723"/>
    </source>
</evidence>
<protein>
    <recommendedName>
        <fullName evidence="13">Serine/threonine-protein kinase RIO2</fullName>
        <ecNumber evidence="3">2.7.11.1</ecNumber>
    </recommendedName>
    <alternativeName>
        <fullName evidence="14">Serine/threonine-protein kinase rio2</fullName>
    </alternativeName>
</protein>
<dbReference type="InterPro" id="IPR015285">
    <property type="entry name" value="RIO2_wHTH_N"/>
</dbReference>
<dbReference type="VEuPathDB" id="FungiDB:JI435_140170"/>
<dbReference type="OrthoDB" id="10258631at2759"/>
<evidence type="ECO:0000256" key="4">
    <source>
        <dbReference type="ARBA" id="ARBA00022527"/>
    </source>
</evidence>
<evidence type="ECO:0000256" key="13">
    <source>
        <dbReference type="ARBA" id="ARBA00068353"/>
    </source>
</evidence>
<keyword evidence="18" id="KW-1185">Reference proteome</keyword>
<organism evidence="17 18">
    <name type="scientific">Phaeosphaeria nodorum (strain SN15 / ATCC MYA-4574 / FGSC 10173)</name>
    <name type="common">Glume blotch fungus</name>
    <name type="synonym">Parastagonospora nodorum</name>
    <dbReference type="NCBI Taxonomy" id="321614"/>
    <lineage>
        <taxon>Eukaryota</taxon>
        <taxon>Fungi</taxon>
        <taxon>Dikarya</taxon>
        <taxon>Ascomycota</taxon>
        <taxon>Pezizomycotina</taxon>
        <taxon>Dothideomycetes</taxon>
        <taxon>Pleosporomycetidae</taxon>
        <taxon>Pleosporales</taxon>
        <taxon>Pleosporineae</taxon>
        <taxon>Phaeosphaeriaceae</taxon>
        <taxon>Parastagonospora</taxon>
    </lineage>
</organism>
<dbReference type="GO" id="GO:0046872">
    <property type="term" value="F:metal ion binding"/>
    <property type="evidence" value="ECO:0007669"/>
    <property type="project" value="UniProtKB-KW"/>
</dbReference>
<evidence type="ECO:0000256" key="5">
    <source>
        <dbReference type="ARBA" id="ARBA00022679"/>
    </source>
</evidence>
<accession>A0A7U2I0D6</accession>
<dbReference type="PROSITE" id="PS01245">
    <property type="entry name" value="RIO1"/>
    <property type="match status" value="1"/>
</dbReference>
<feature type="region of interest" description="Disordered" evidence="15">
    <location>
        <begin position="359"/>
        <end position="383"/>
    </location>
</feature>
<evidence type="ECO:0000256" key="14">
    <source>
        <dbReference type="ARBA" id="ARBA00068837"/>
    </source>
</evidence>
<dbReference type="InterPro" id="IPR018935">
    <property type="entry name" value="RIO_kinase_CS"/>
</dbReference>
<comment type="catalytic activity">
    <reaction evidence="11">
        <text>L-threonyl-[protein] + ATP = O-phospho-L-threonyl-[protein] + ADP + H(+)</text>
        <dbReference type="Rhea" id="RHEA:46608"/>
        <dbReference type="Rhea" id="RHEA-COMP:11060"/>
        <dbReference type="Rhea" id="RHEA-COMP:11605"/>
        <dbReference type="ChEBI" id="CHEBI:15378"/>
        <dbReference type="ChEBI" id="CHEBI:30013"/>
        <dbReference type="ChEBI" id="CHEBI:30616"/>
        <dbReference type="ChEBI" id="CHEBI:61977"/>
        <dbReference type="ChEBI" id="CHEBI:456216"/>
        <dbReference type="EC" id="2.7.11.1"/>
    </reaction>
</comment>
<dbReference type="SUPFAM" id="SSF46785">
    <property type="entry name" value="Winged helix' DNA-binding domain"/>
    <property type="match status" value="1"/>
</dbReference>
<evidence type="ECO:0000256" key="1">
    <source>
        <dbReference type="ARBA" id="ARBA00001946"/>
    </source>
</evidence>
<evidence type="ECO:0000256" key="11">
    <source>
        <dbReference type="ARBA" id="ARBA00047899"/>
    </source>
</evidence>
<name>A0A7U2I0D6_PHANO</name>
<dbReference type="InterPro" id="IPR011009">
    <property type="entry name" value="Kinase-like_dom_sf"/>
</dbReference>
<dbReference type="GO" id="GO:0005524">
    <property type="term" value="F:ATP binding"/>
    <property type="evidence" value="ECO:0007669"/>
    <property type="project" value="UniProtKB-KW"/>
</dbReference>
<dbReference type="InterPro" id="IPR018934">
    <property type="entry name" value="RIO_dom"/>
</dbReference>
<keyword evidence="10" id="KW-0460">Magnesium</keyword>
<dbReference type="EMBL" id="CP069029">
    <property type="protein sequence ID" value="QRC97094.1"/>
    <property type="molecule type" value="Genomic_DNA"/>
</dbReference>
<dbReference type="GO" id="GO:0004674">
    <property type="term" value="F:protein serine/threonine kinase activity"/>
    <property type="evidence" value="ECO:0007669"/>
    <property type="project" value="UniProtKB-KW"/>
</dbReference>
<dbReference type="InterPro" id="IPR000687">
    <property type="entry name" value="RIO_kinase"/>
</dbReference>
<dbReference type="PANTHER" id="PTHR45852:SF1">
    <property type="entry name" value="SERINE_THREONINE-PROTEIN KINASE RIO2"/>
    <property type="match status" value="1"/>
</dbReference>
<evidence type="ECO:0000256" key="15">
    <source>
        <dbReference type="SAM" id="MobiDB-lite"/>
    </source>
</evidence>
<dbReference type="Proteomes" id="UP000663193">
    <property type="component" value="Chromosome 7"/>
</dbReference>
<dbReference type="SMART" id="SM00090">
    <property type="entry name" value="RIO"/>
    <property type="match status" value="1"/>
</dbReference>
<keyword evidence="7" id="KW-0547">Nucleotide-binding</keyword>
<dbReference type="Gene3D" id="1.10.510.10">
    <property type="entry name" value="Transferase(Phosphotransferase) domain 1"/>
    <property type="match status" value="1"/>
</dbReference>
<dbReference type="FunFam" id="1.10.510.10:FF:000566">
    <property type="entry name" value="Serine/threonine-protein kinase rio2"/>
    <property type="match status" value="1"/>
</dbReference>
<dbReference type="OMA" id="GYTNFRE"/>
<keyword evidence="4 17" id="KW-0723">Serine/threonine-protein kinase</keyword>
<dbReference type="Gene3D" id="3.30.200.20">
    <property type="entry name" value="Phosphorylase Kinase, domain 1"/>
    <property type="match status" value="1"/>
</dbReference>
<reference evidence="18" key="1">
    <citation type="journal article" date="2021" name="BMC Genomics">
        <title>Chromosome-level genome assembly and manually-curated proteome of model necrotroph Parastagonospora nodorum Sn15 reveals a genome-wide trove of candidate effector homologs, and redundancy of virulence-related functions within an accessory chromosome.</title>
        <authorList>
            <person name="Bertazzoni S."/>
            <person name="Jones D.A.B."/>
            <person name="Phan H.T."/>
            <person name="Tan K.-C."/>
            <person name="Hane J.K."/>
        </authorList>
    </citation>
    <scope>NUCLEOTIDE SEQUENCE [LARGE SCALE GENOMIC DNA]</scope>
    <source>
        <strain evidence="18">SN15 / ATCC MYA-4574 / FGSC 10173)</strain>
    </source>
</reference>
<comment type="cofactor">
    <cofactor evidence="1">
        <name>Mg(2+)</name>
        <dbReference type="ChEBI" id="CHEBI:18420"/>
    </cofactor>
</comment>
<dbReference type="SUPFAM" id="SSF56112">
    <property type="entry name" value="Protein kinase-like (PK-like)"/>
    <property type="match status" value="1"/>
</dbReference>
<feature type="region of interest" description="Disordered" evidence="15">
    <location>
        <begin position="400"/>
        <end position="429"/>
    </location>
</feature>
<dbReference type="PANTHER" id="PTHR45852">
    <property type="entry name" value="SER/THR-PROTEIN KINASE RIO2"/>
    <property type="match status" value="1"/>
</dbReference>
<feature type="domain" description="RIO kinase" evidence="16">
    <location>
        <begin position="66"/>
        <end position="305"/>
    </location>
</feature>
<keyword evidence="5" id="KW-0808">Transferase</keyword>
<evidence type="ECO:0000256" key="8">
    <source>
        <dbReference type="ARBA" id="ARBA00022777"/>
    </source>
</evidence>
<comment type="catalytic activity">
    <reaction evidence="12">
        <text>L-seryl-[protein] + ATP = O-phospho-L-seryl-[protein] + ADP + H(+)</text>
        <dbReference type="Rhea" id="RHEA:17989"/>
        <dbReference type="Rhea" id="RHEA-COMP:9863"/>
        <dbReference type="Rhea" id="RHEA-COMP:11604"/>
        <dbReference type="ChEBI" id="CHEBI:15378"/>
        <dbReference type="ChEBI" id="CHEBI:29999"/>
        <dbReference type="ChEBI" id="CHEBI:30616"/>
        <dbReference type="ChEBI" id="CHEBI:83421"/>
        <dbReference type="ChEBI" id="CHEBI:456216"/>
        <dbReference type="EC" id="2.7.11.1"/>
    </reaction>
</comment>
<feature type="compositionally biased region" description="Acidic residues" evidence="15">
    <location>
        <begin position="359"/>
        <end position="370"/>
    </location>
</feature>
<evidence type="ECO:0000256" key="9">
    <source>
        <dbReference type="ARBA" id="ARBA00022840"/>
    </source>
</evidence>
<evidence type="ECO:0000313" key="17">
    <source>
        <dbReference type="EMBL" id="QRC97094.1"/>
    </source>
</evidence>
<dbReference type="FunFam" id="3.30.200.20:FF:000052">
    <property type="entry name" value="Serine/threonine-protein kinase RIO2"/>
    <property type="match status" value="1"/>
</dbReference>
<dbReference type="Pfam" id="PF09202">
    <property type="entry name" value="Rio2_N"/>
    <property type="match status" value="1"/>
</dbReference>
<evidence type="ECO:0000313" key="18">
    <source>
        <dbReference type="Proteomes" id="UP000663193"/>
    </source>
</evidence>
<evidence type="ECO:0000256" key="7">
    <source>
        <dbReference type="ARBA" id="ARBA00022741"/>
    </source>
</evidence>
<sequence>MKLNVKNIRYLSPDDWRVLTATEMGSRNHEVVPTPLISQIASLRSGNGVHNCISNLAKIGLIAKVKNAKYDGYRLTYGGLDYLALHTHTKGSVVYSVGNQIGVGKESDIFVCASESGRQLVLKIHRLGRISFRTVKANRDYLRNRQSGSWMYMSRLAALKEYEFMKALHREGFPVPEPVGQNRHTVIMGLVDAFPMRQISKVGDASTLYAELLAQIVRFAQYGLIHGDFNEFNILVEERDQPDGTVSLIPTIIDFPQMVSIDHANAEYYFDRDVACIKRFFDRRFGFTSDEPGPFFKDAIKTITKRLDVEVQASGFSKKMAKELEVYMKEHGIDGDAGEAGVEREDGDDVEAEEVEAEAEAEVEAEDLAPEDGPVQPPADEQTPSVLAHQMTILDIRDTDPLPDLSEVKPPPQPTISTKAAKKKAGWAI</sequence>
<dbReference type="Pfam" id="PF01163">
    <property type="entry name" value="RIO1"/>
    <property type="match status" value="1"/>
</dbReference>